<reference evidence="2" key="1">
    <citation type="journal article" date="2019" name="Int. J. Syst. Evol. Microbiol.">
        <title>The Global Catalogue of Microorganisms (GCM) 10K type strain sequencing project: providing services to taxonomists for standard genome sequencing and annotation.</title>
        <authorList>
            <consortium name="The Broad Institute Genomics Platform"/>
            <consortium name="The Broad Institute Genome Sequencing Center for Infectious Disease"/>
            <person name="Wu L."/>
            <person name="Ma J."/>
        </authorList>
    </citation>
    <scope>NUCLEOTIDE SEQUENCE [LARGE SCALE GENOMIC DNA]</scope>
    <source>
        <strain evidence="2">CCM 7526</strain>
    </source>
</reference>
<accession>A0ABW4ARX0</accession>
<name>A0ABW4ARX0_9ACTN</name>
<evidence type="ECO:0000313" key="1">
    <source>
        <dbReference type="EMBL" id="MFD1372995.1"/>
    </source>
</evidence>
<organism evidence="1 2">
    <name type="scientific">Actinoplanes sichuanensis</name>
    <dbReference type="NCBI Taxonomy" id="512349"/>
    <lineage>
        <taxon>Bacteria</taxon>
        <taxon>Bacillati</taxon>
        <taxon>Actinomycetota</taxon>
        <taxon>Actinomycetes</taxon>
        <taxon>Micromonosporales</taxon>
        <taxon>Micromonosporaceae</taxon>
        <taxon>Actinoplanes</taxon>
    </lineage>
</organism>
<dbReference type="EMBL" id="JBHTMK010000063">
    <property type="protein sequence ID" value="MFD1372995.1"/>
    <property type="molecule type" value="Genomic_DNA"/>
</dbReference>
<dbReference type="Proteomes" id="UP001597183">
    <property type="component" value="Unassembled WGS sequence"/>
</dbReference>
<keyword evidence="2" id="KW-1185">Reference proteome</keyword>
<gene>
    <name evidence="1" type="ORF">ACFQ5G_47365</name>
</gene>
<dbReference type="RefSeq" id="WP_317794724.1">
    <property type="nucleotide sequence ID" value="NZ_AP028461.1"/>
</dbReference>
<comment type="caution">
    <text evidence="1">The sequence shown here is derived from an EMBL/GenBank/DDBJ whole genome shotgun (WGS) entry which is preliminary data.</text>
</comment>
<sequence>MTGRDSAAGGRLDGPEVLIDGGLTVGFGAEVARGAAAQRVAESPNRRIGGRR</sequence>
<evidence type="ECO:0000313" key="2">
    <source>
        <dbReference type="Proteomes" id="UP001597183"/>
    </source>
</evidence>
<proteinExistence type="predicted"/>
<protein>
    <submittedName>
        <fullName evidence="1">Uncharacterized protein</fullName>
    </submittedName>
</protein>